<proteinExistence type="predicted"/>
<keyword evidence="3" id="KW-1185">Reference proteome</keyword>
<feature type="region of interest" description="Disordered" evidence="1">
    <location>
        <begin position="685"/>
        <end position="713"/>
    </location>
</feature>
<feature type="compositionally biased region" description="Polar residues" evidence="1">
    <location>
        <begin position="612"/>
        <end position="639"/>
    </location>
</feature>
<feature type="region of interest" description="Disordered" evidence="1">
    <location>
        <begin position="205"/>
        <end position="392"/>
    </location>
</feature>
<accession>A0A6A6FP32</accession>
<feature type="region of interest" description="Disordered" evidence="1">
    <location>
        <begin position="738"/>
        <end position="793"/>
    </location>
</feature>
<feature type="compositionally biased region" description="Polar residues" evidence="1">
    <location>
        <begin position="859"/>
        <end position="876"/>
    </location>
</feature>
<feature type="compositionally biased region" description="Basic and acidic residues" evidence="1">
    <location>
        <begin position="25"/>
        <end position="45"/>
    </location>
</feature>
<feature type="region of interest" description="Disordered" evidence="1">
    <location>
        <begin position="471"/>
        <end position="655"/>
    </location>
</feature>
<dbReference type="AlphaFoldDB" id="A0A6A6FP32"/>
<dbReference type="Proteomes" id="UP000799539">
    <property type="component" value="Unassembled WGS sequence"/>
</dbReference>
<feature type="region of interest" description="Disordered" evidence="1">
    <location>
        <begin position="1"/>
        <end position="45"/>
    </location>
</feature>
<feature type="compositionally biased region" description="Basic and acidic residues" evidence="1">
    <location>
        <begin position="835"/>
        <end position="844"/>
    </location>
</feature>
<evidence type="ECO:0000256" key="1">
    <source>
        <dbReference type="SAM" id="MobiDB-lite"/>
    </source>
</evidence>
<feature type="region of interest" description="Disordered" evidence="1">
    <location>
        <begin position="831"/>
        <end position="887"/>
    </location>
</feature>
<gene>
    <name evidence="2" type="ORF">CERZMDRAFT_82226</name>
</gene>
<feature type="compositionally biased region" description="Polar residues" evidence="1">
    <location>
        <begin position="508"/>
        <end position="517"/>
    </location>
</feature>
<feature type="compositionally biased region" description="Polar residues" evidence="1">
    <location>
        <begin position="383"/>
        <end position="392"/>
    </location>
</feature>
<feature type="region of interest" description="Disordered" evidence="1">
    <location>
        <begin position="177"/>
        <end position="196"/>
    </location>
</feature>
<dbReference type="EMBL" id="ML992666">
    <property type="protein sequence ID" value="KAF2215173.1"/>
    <property type="molecule type" value="Genomic_DNA"/>
</dbReference>
<reference evidence="2" key="1">
    <citation type="journal article" date="2020" name="Stud. Mycol.">
        <title>101 Dothideomycetes genomes: a test case for predicting lifestyles and emergence of pathogens.</title>
        <authorList>
            <person name="Haridas S."/>
            <person name="Albert R."/>
            <person name="Binder M."/>
            <person name="Bloem J."/>
            <person name="Labutti K."/>
            <person name="Salamov A."/>
            <person name="Andreopoulos B."/>
            <person name="Baker S."/>
            <person name="Barry K."/>
            <person name="Bills G."/>
            <person name="Bluhm B."/>
            <person name="Cannon C."/>
            <person name="Castanera R."/>
            <person name="Culley D."/>
            <person name="Daum C."/>
            <person name="Ezra D."/>
            <person name="Gonzalez J."/>
            <person name="Henrissat B."/>
            <person name="Kuo A."/>
            <person name="Liang C."/>
            <person name="Lipzen A."/>
            <person name="Lutzoni F."/>
            <person name="Magnuson J."/>
            <person name="Mondo S."/>
            <person name="Nolan M."/>
            <person name="Ohm R."/>
            <person name="Pangilinan J."/>
            <person name="Park H.-J."/>
            <person name="Ramirez L."/>
            <person name="Alfaro M."/>
            <person name="Sun H."/>
            <person name="Tritt A."/>
            <person name="Yoshinaga Y."/>
            <person name="Zwiers L.-H."/>
            <person name="Turgeon B."/>
            <person name="Goodwin S."/>
            <person name="Spatafora J."/>
            <person name="Crous P."/>
            <person name="Grigoriev I."/>
        </authorList>
    </citation>
    <scope>NUCLEOTIDE SEQUENCE</scope>
    <source>
        <strain evidence="2">SCOH1-5</strain>
    </source>
</reference>
<feature type="compositionally biased region" description="Basic and acidic residues" evidence="1">
    <location>
        <begin position="549"/>
        <end position="568"/>
    </location>
</feature>
<evidence type="ECO:0000313" key="3">
    <source>
        <dbReference type="Proteomes" id="UP000799539"/>
    </source>
</evidence>
<feature type="region of interest" description="Disordered" evidence="1">
    <location>
        <begin position="907"/>
        <end position="966"/>
    </location>
</feature>
<organism evidence="2 3">
    <name type="scientific">Cercospora zeae-maydis SCOH1-5</name>
    <dbReference type="NCBI Taxonomy" id="717836"/>
    <lineage>
        <taxon>Eukaryota</taxon>
        <taxon>Fungi</taxon>
        <taxon>Dikarya</taxon>
        <taxon>Ascomycota</taxon>
        <taxon>Pezizomycotina</taxon>
        <taxon>Dothideomycetes</taxon>
        <taxon>Dothideomycetidae</taxon>
        <taxon>Mycosphaerellales</taxon>
        <taxon>Mycosphaerellaceae</taxon>
        <taxon>Cercospora</taxon>
    </lineage>
</organism>
<feature type="compositionally biased region" description="Polar residues" evidence="1">
    <location>
        <begin position="474"/>
        <end position="483"/>
    </location>
</feature>
<feature type="compositionally biased region" description="Low complexity" evidence="1">
    <location>
        <begin position="9"/>
        <end position="18"/>
    </location>
</feature>
<name>A0A6A6FP32_9PEZI</name>
<feature type="compositionally biased region" description="Basic and acidic residues" evidence="1">
    <location>
        <begin position="490"/>
        <end position="507"/>
    </location>
</feature>
<protein>
    <submittedName>
        <fullName evidence="2">Uncharacterized protein</fullName>
    </submittedName>
</protein>
<sequence>MSGRRRSARSSTSAASPSLPTIPEAEPHMETPARKELPQRRLERERYQLAGNAFAQQEFARRQMTPPDVVHPAFRPGFNLLDTTHPLPELDPSDLLARPVQSHCESAQTTMSQFMKRPPEIDLGTTPEHTPVPTQREWLETRDNLELHGGQQPQVPVIKHTPKSTAEAFASAVSAVAQNDTQADPRTPAFKTPKKSTFLERVTKWTARHTQAQSQKQKSDADRAPDLPLPPKARAVLQEAPPARGIARTPSKTKSFFSRRRSDANELPEPEPSRAATLPCHPEPIRAATSLGHRTPRSVHFETPQPTAPQSRHVSGSTASQYTSNIGRSQSLKYMDHSIPPTPPAKDTPPDEPQVRNGPQQRPAFTYETPSRARPYLSAGRLSPSQIGSNSNRGAARLVTQPSMWSMRASVVPGAMNQQDLDDARSRIGGLGIEGFNMPHETRRDTATAAYSPSVYSHDDFRRSAATFPERAATMSTPQQSRFPSPDMLAPRDTDRFEQMRQRESPDTARSTPSGYGTISMVYPDLANDPSIASFMSVEPPPSPTPQPHKTDRAFSEVEKMLGSDRKRPATNLSVAPKQEVSGKTSTSTYPVSDDSKDGLFAIPVERPPSGDGTSATPSGSKAQSQGLLHKQQPTTSSPMAHHLSAVPSPLHDSEGRIYLPQTMYTPSKPRSRKESHLALNLPKVEEKDSTESLMSPYDAPWTPSGRPKPKEDIFKTRPALATPARDALVIRQSPPVGGMRWANEATPPPGDPRKQGARRKFPAVKSPFEVGATASQLQTANKPRPDGPEETEEIEGLDDLIEMITGRDTVIQDLQNEVKHETSRLHHRLASLEIKNRERDTRFAKGYGNGEKKHGNTSRKTSGAMQQNESKSTGFGEQPSGYGDTEKKRISTSFAYDFYQTQKKTGTALSEDSVPTKERLKLPPAPYLPPPQEERREDSPTLAPGSPNPATPSAKKSESIASDNKYDELMAVVQQQQAVMMQMMQEIKDLKRSGQGPEE</sequence>
<feature type="compositionally biased region" description="Polar residues" evidence="1">
    <location>
        <begin position="304"/>
        <end position="332"/>
    </location>
</feature>
<feature type="compositionally biased region" description="Polar residues" evidence="1">
    <location>
        <begin position="582"/>
        <end position="591"/>
    </location>
</feature>
<evidence type="ECO:0000313" key="2">
    <source>
        <dbReference type="EMBL" id="KAF2215173.1"/>
    </source>
</evidence>
<dbReference type="OrthoDB" id="3641158at2759"/>